<evidence type="ECO:0000313" key="6">
    <source>
        <dbReference type="EMBL" id="ADM42889.1"/>
    </source>
</evidence>
<keyword evidence="3" id="KW-0238">DNA-binding</keyword>
<reference evidence="7" key="1">
    <citation type="submission" date="2010-08" db="EMBL/GenBank/DDBJ databases">
        <title>Genome comparisons of Edwardsiella bacteria analysed using deep sequencing technology.</title>
        <authorList>
            <person name="van Soest J.J."/>
            <person name="Henkel C.V."/>
            <person name="Jansen H.J."/>
            <person name="van den Hondel C.A.M.J.J."/>
            <person name="Bloemberg G.V."/>
            <person name="Meijer A.H."/>
            <person name="Spaink H.P."/>
        </authorList>
    </citation>
    <scope>NUCLEOTIDE SEQUENCE [LARGE SCALE GENOMIC DNA]</scope>
    <source>
        <strain evidence="7">FL6-60</strain>
    </source>
</reference>
<reference evidence="6 7" key="2">
    <citation type="journal article" date="2011" name="BMC Immunol.">
        <title>Comparison of static immersion and intravenous injection systems for exposure of zebrafish embryos to the natural pathogen Edwardsiella tarda.</title>
        <authorList>
            <person name="van Soest J.J."/>
            <person name="Stockhammer O.W."/>
            <person name="Ordas A."/>
            <person name="Bloemberg G.V."/>
            <person name="Spaink H.P."/>
            <person name="Meijer A.H."/>
        </authorList>
    </citation>
    <scope>NUCLEOTIDE SEQUENCE [LARGE SCALE GENOMIC DNA]</scope>
    <source>
        <strain evidence="6 7">FL6-60</strain>
    </source>
</reference>
<keyword evidence="7" id="KW-1185">Reference proteome</keyword>
<dbReference type="HOGENOM" id="CLU_048231_2_0_6"/>
<dbReference type="PROSITE" id="PS51898">
    <property type="entry name" value="TYR_RECOMBINASE"/>
    <property type="match status" value="1"/>
</dbReference>
<gene>
    <name evidence="6" type="ordered locus">ETAF_2787</name>
</gene>
<evidence type="ECO:0000256" key="2">
    <source>
        <dbReference type="ARBA" id="ARBA00022908"/>
    </source>
</evidence>
<dbReference type="GO" id="GO:0015074">
    <property type="term" value="P:DNA integration"/>
    <property type="evidence" value="ECO:0007669"/>
    <property type="project" value="UniProtKB-KW"/>
</dbReference>
<dbReference type="KEGG" id="etd:ETAF_2787"/>
<feature type="domain" description="Tyr recombinase" evidence="5">
    <location>
        <begin position="172"/>
        <end position="393"/>
    </location>
</feature>
<dbReference type="Gene3D" id="1.10.443.10">
    <property type="entry name" value="Intergrase catalytic core"/>
    <property type="match status" value="1"/>
</dbReference>
<dbReference type="PATRIC" id="fig|718251.5.peg.2904"/>
<evidence type="ECO:0000256" key="3">
    <source>
        <dbReference type="ARBA" id="ARBA00023125"/>
    </source>
</evidence>
<dbReference type="InterPro" id="IPR050090">
    <property type="entry name" value="Tyrosine_recombinase_XerCD"/>
</dbReference>
<protein>
    <submittedName>
        <fullName evidence="6">XerC/CodV family Integrase/recombinase</fullName>
    </submittedName>
</protein>
<dbReference type="SUPFAM" id="SSF56349">
    <property type="entry name" value="DNA breaking-rejoining enzymes"/>
    <property type="match status" value="1"/>
</dbReference>
<evidence type="ECO:0000259" key="5">
    <source>
        <dbReference type="PROSITE" id="PS51898"/>
    </source>
</evidence>
<evidence type="ECO:0000256" key="4">
    <source>
        <dbReference type="ARBA" id="ARBA00023172"/>
    </source>
</evidence>
<dbReference type="InterPro" id="IPR002104">
    <property type="entry name" value="Integrase_catalytic"/>
</dbReference>
<dbReference type="GO" id="GO:0003677">
    <property type="term" value="F:DNA binding"/>
    <property type="evidence" value="ECO:0007669"/>
    <property type="project" value="UniProtKB-KW"/>
</dbReference>
<name>A0A0H3DWG2_EDWTF</name>
<dbReference type="Proteomes" id="UP000002230">
    <property type="component" value="Chromosome"/>
</dbReference>
<evidence type="ECO:0000256" key="1">
    <source>
        <dbReference type="ARBA" id="ARBA00008857"/>
    </source>
</evidence>
<evidence type="ECO:0000313" key="7">
    <source>
        <dbReference type="Proteomes" id="UP000002230"/>
    </source>
</evidence>
<dbReference type="PANTHER" id="PTHR30349:SF41">
    <property type="entry name" value="INTEGRASE_RECOMBINASE PROTEIN MJ0367-RELATED"/>
    <property type="match status" value="1"/>
</dbReference>
<dbReference type="GO" id="GO:0006310">
    <property type="term" value="P:DNA recombination"/>
    <property type="evidence" value="ECO:0007669"/>
    <property type="project" value="UniProtKB-KW"/>
</dbReference>
<dbReference type="PANTHER" id="PTHR30349">
    <property type="entry name" value="PHAGE INTEGRASE-RELATED"/>
    <property type="match status" value="1"/>
</dbReference>
<proteinExistence type="inferred from homology"/>
<dbReference type="EMBL" id="CP002154">
    <property type="protein sequence ID" value="ADM42889.1"/>
    <property type="molecule type" value="Genomic_DNA"/>
</dbReference>
<comment type="similarity">
    <text evidence="1">Belongs to the 'phage' integrase family.</text>
</comment>
<dbReference type="Pfam" id="PF00589">
    <property type="entry name" value="Phage_integrase"/>
    <property type="match status" value="1"/>
</dbReference>
<sequence length="422" mass="48967">MTLKYKIKRLKNKDGIRSCIIINENNGLPLVYSNLYMSVISRTNSYSFSTMEAIANALLLFERYNAYMNVGVFDMVNPDIEKLVSNKGYLFGLMNALSYRNDLENVTSILKEQHVSKRTLYFKIMTIENYVKWFFDNIAINNIDFSRYEAISRAFDFIKPRIENGKNYNIESESKSLTNEQVTTLTDMVSVKSKINPFSEHVRFRNNLIIKILLETGIRGGELLNIKLVDFDYVHKSLCIVRRPDDQNEPRLRQPLVKTLERKIPLSIELTELIQNYISDFRGKQCHAGEHDYLLVTHSSKGQLGHALTISGYQKIFEQIRKNSNVLSDIVGHSLRHTWNVKFSEMMLMNSNSQEYITYEKVRNYLMGWKKNSTTSDIYNQAFIAQESRKIMAVINPLKNIVEDKSNVSNSKKATRKSIFGF</sequence>
<keyword evidence="4" id="KW-0233">DNA recombination</keyword>
<dbReference type="CDD" id="cd00397">
    <property type="entry name" value="DNA_BRE_C"/>
    <property type="match status" value="1"/>
</dbReference>
<dbReference type="InterPro" id="IPR011010">
    <property type="entry name" value="DNA_brk_join_enz"/>
</dbReference>
<dbReference type="InterPro" id="IPR013762">
    <property type="entry name" value="Integrase-like_cat_sf"/>
</dbReference>
<accession>A0A0H3DWG2</accession>
<keyword evidence="2" id="KW-0229">DNA integration</keyword>
<organism evidence="6 7">
    <name type="scientific">Edwardsiella tarda (strain FL6-60)</name>
    <dbReference type="NCBI Taxonomy" id="718251"/>
    <lineage>
        <taxon>Bacteria</taxon>
        <taxon>Pseudomonadati</taxon>
        <taxon>Pseudomonadota</taxon>
        <taxon>Gammaproteobacteria</taxon>
        <taxon>Enterobacterales</taxon>
        <taxon>Hafniaceae</taxon>
        <taxon>Edwardsiella</taxon>
    </lineage>
</organism>
<dbReference type="AlphaFoldDB" id="A0A0H3DWG2"/>